<name>A0A7W4YZQ5_9ACTN</name>
<evidence type="ECO:0000256" key="1">
    <source>
        <dbReference type="SAM" id="MobiDB-lite"/>
    </source>
</evidence>
<keyword evidence="3" id="KW-1185">Reference proteome</keyword>
<dbReference type="RefSeq" id="WP_183591118.1">
    <property type="nucleotide sequence ID" value="NZ_JACHWR010000001.1"/>
</dbReference>
<organism evidence="2 3">
    <name type="scientific">Nocardioides soli</name>
    <dbReference type="NCBI Taxonomy" id="1036020"/>
    <lineage>
        <taxon>Bacteria</taxon>
        <taxon>Bacillati</taxon>
        <taxon>Actinomycetota</taxon>
        <taxon>Actinomycetes</taxon>
        <taxon>Propionibacteriales</taxon>
        <taxon>Nocardioidaceae</taxon>
        <taxon>Nocardioides</taxon>
    </lineage>
</organism>
<evidence type="ECO:0000313" key="3">
    <source>
        <dbReference type="Proteomes" id="UP000589626"/>
    </source>
</evidence>
<dbReference type="EMBL" id="JACHWR010000001">
    <property type="protein sequence ID" value="MBB3041192.1"/>
    <property type="molecule type" value="Genomic_DNA"/>
</dbReference>
<reference evidence="2 3" key="1">
    <citation type="submission" date="2020-08" db="EMBL/GenBank/DDBJ databases">
        <title>Sequencing the genomes of 1000 actinobacteria strains.</title>
        <authorList>
            <person name="Klenk H.-P."/>
        </authorList>
    </citation>
    <scope>NUCLEOTIDE SEQUENCE [LARGE SCALE GENOMIC DNA]</scope>
    <source>
        <strain evidence="2 3">DSM 105498</strain>
    </source>
</reference>
<proteinExistence type="predicted"/>
<sequence length="211" mass="22511">MTDTHGSIGTKGLDGTGFTEDLIGDHFHGVGTHIMAIVDLQVVDKAGPNLKGKRKVTYVIDGIEPATDDNLAEHLRELQRTVYLNRQKTGAQATIDQELDGTGAEPTVAGVVAAGAAHRPHPFLPVDASQDNPICDVCGLLEAAPRHSVQDQLPDGEGEEHDPDGEEHEDDLEGDEPHDDAEPWEYEAPEGQLPATAIPDPFTTPEPDPAA</sequence>
<feature type="compositionally biased region" description="Pro residues" evidence="1">
    <location>
        <begin position="202"/>
        <end position="211"/>
    </location>
</feature>
<feature type="region of interest" description="Disordered" evidence="1">
    <location>
        <begin position="150"/>
        <end position="211"/>
    </location>
</feature>
<comment type="caution">
    <text evidence="2">The sequence shown here is derived from an EMBL/GenBank/DDBJ whole genome shotgun (WGS) entry which is preliminary data.</text>
</comment>
<protein>
    <submittedName>
        <fullName evidence="2">Uncharacterized protein</fullName>
    </submittedName>
</protein>
<evidence type="ECO:0000313" key="2">
    <source>
        <dbReference type="EMBL" id="MBB3041192.1"/>
    </source>
</evidence>
<dbReference type="AlphaFoldDB" id="A0A7W4YZQ5"/>
<accession>A0A7W4YZQ5</accession>
<dbReference type="Proteomes" id="UP000589626">
    <property type="component" value="Unassembled WGS sequence"/>
</dbReference>
<gene>
    <name evidence="2" type="ORF">FHU40_000993</name>
</gene>
<feature type="compositionally biased region" description="Acidic residues" evidence="1">
    <location>
        <begin position="154"/>
        <end position="188"/>
    </location>
</feature>